<dbReference type="GeneID" id="104609505"/>
<sequence length="337" mass="37103">MVVHSRSTIVPFPLVLSLLLISSTLTLSASISQRCNRSDKIALLKIKKSFNNPQDLASWNPTTDCCESWTYVTCDSQTNRVTQLSIAQANISGEISAAIGDLPYLRILTFDLISNLHGSIPSSIVNLHNLISLIISQTNLSGPIPGFHSRLKNLDYLDLSYNQLSGSIPASLADLPHLGGLTLSHNQLTGSIPDSFGRFSGYFHSLDLSDNYLSGEIPKSFAQLNLKSVYLSHNKLVGDPSVLFKENKITENMDLSWNLLDFDLSQVMFPRTLTYLDLSHNRIRGSIPRQVTKLDLTDLDLSYNRLCGKIPIGGNVQRVGVFNNNACLCGPPLPKCK</sequence>
<organism evidence="12 13">
    <name type="scientific">Nelumbo nucifera</name>
    <name type="common">Sacred lotus</name>
    <dbReference type="NCBI Taxonomy" id="4432"/>
    <lineage>
        <taxon>Eukaryota</taxon>
        <taxon>Viridiplantae</taxon>
        <taxon>Streptophyta</taxon>
        <taxon>Embryophyta</taxon>
        <taxon>Tracheophyta</taxon>
        <taxon>Spermatophyta</taxon>
        <taxon>Magnoliopsida</taxon>
        <taxon>Proteales</taxon>
        <taxon>Nelumbonaceae</taxon>
        <taxon>Nelumbo</taxon>
    </lineage>
</organism>
<evidence type="ECO:0000256" key="8">
    <source>
        <dbReference type="ARBA" id="ARBA00023136"/>
    </source>
</evidence>
<evidence type="ECO:0000256" key="6">
    <source>
        <dbReference type="ARBA" id="ARBA00022737"/>
    </source>
</evidence>
<dbReference type="eggNOG" id="ENOG502S4YE">
    <property type="taxonomic scope" value="Eukaryota"/>
</dbReference>
<feature type="domain" description="Leucine-rich repeat-containing N-terminal plant-type" evidence="11">
    <location>
        <begin position="38"/>
        <end position="75"/>
    </location>
</feature>
<name>A0A1U8BC40_NELNU</name>
<dbReference type="PANTHER" id="PTHR48059:SF19">
    <property type="entry name" value="RECEPTOR-LIKE PROTEIN KINASE 5"/>
    <property type="match status" value="1"/>
</dbReference>
<evidence type="ECO:0000256" key="4">
    <source>
        <dbReference type="ARBA" id="ARBA00022692"/>
    </source>
</evidence>
<dbReference type="RefSeq" id="XP_010274136.1">
    <property type="nucleotide sequence ID" value="XM_010275834.1"/>
</dbReference>
<dbReference type="Proteomes" id="UP000189703">
    <property type="component" value="Unplaced"/>
</dbReference>
<dbReference type="OrthoDB" id="676979at2759"/>
<evidence type="ECO:0000256" key="3">
    <source>
        <dbReference type="ARBA" id="ARBA00022614"/>
    </source>
</evidence>
<dbReference type="FunFam" id="3.80.10.10:FF:000129">
    <property type="entry name" value="Leucine-rich repeat receptor-like kinase"/>
    <property type="match status" value="1"/>
</dbReference>
<dbReference type="OMA" id="QSLMFHR"/>
<evidence type="ECO:0000259" key="11">
    <source>
        <dbReference type="Pfam" id="PF08263"/>
    </source>
</evidence>
<dbReference type="InParanoid" id="A0A1U8BC40"/>
<dbReference type="InterPro" id="IPR001611">
    <property type="entry name" value="Leu-rich_rpt"/>
</dbReference>
<dbReference type="STRING" id="4432.A0A1U8BC40"/>
<dbReference type="InterPro" id="IPR051848">
    <property type="entry name" value="PGIP"/>
</dbReference>
<comment type="similarity">
    <text evidence="9">Belongs to the polygalacturonase-inhibiting protein family.</text>
</comment>
<accession>A0A1U8BC40</accession>
<keyword evidence="3" id="KW-0433">Leucine-rich repeat</keyword>
<evidence type="ECO:0000256" key="5">
    <source>
        <dbReference type="ARBA" id="ARBA00022729"/>
    </source>
</evidence>
<feature type="chain" id="PRO_5010550236" evidence="10">
    <location>
        <begin position="29"/>
        <end position="337"/>
    </location>
</feature>
<keyword evidence="12" id="KW-1185">Reference proteome</keyword>
<evidence type="ECO:0000313" key="13">
    <source>
        <dbReference type="RefSeq" id="XP_010274136.1"/>
    </source>
</evidence>
<gene>
    <name evidence="13" type="primary">LOC104609505</name>
</gene>
<dbReference type="PROSITE" id="PS51450">
    <property type="entry name" value="LRR"/>
    <property type="match status" value="1"/>
</dbReference>
<dbReference type="Pfam" id="PF13855">
    <property type="entry name" value="LRR_8"/>
    <property type="match status" value="1"/>
</dbReference>
<dbReference type="FunFam" id="3.80.10.10:FF:000383">
    <property type="entry name" value="Leucine-rich repeat receptor protein kinase EMS1"/>
    <property type="match status" value="1"/>
</dbReference>
<evidence type="ECO:0000256" key="10">
    <source>
        <dbReference type="SAM" id="SignalP"/>
    </source>
</evidence>
<dbReference type="KEGG" id="nnu:104609505"/>
<keyword evidence="8" id="KW-0472">Membrane</keyword>
<reference evidence="13" key="1">
    <citation type="submission" date="2025-08" db="UniProtKB">
        <authorList>
            <consortium name="RefSeq"/>
        </authorList>
    </citation>
    <scope>IDENTIFICATION</scope>
</reference>
<dbReference type="InterPro" id="IPR013210">
    <property type="entry name" value="LRR_N_plant-typ"/>
</dbReference>
<dbReference type="Pfam" id="PF00560">
    <property type="entry name" value="LRR_1"/>
    <property type="match status" value="3"/>
</dbReference>
<dbReference type="InterPro" id="IPR032675">
    <property type="entry name" value="LRR_dom_sf"/>
</dbReference>
<keyword evidence="4" id="KW-0812">Transmembrane</keyword>
<dbReference type="PRINTS" id="PR00019">
    <property type="entry name" value="LEURICHRPT"/>
</dbReference>
<evidence type="ECO:0000256" key="9">
    <source>
        <dbReference type="ARBA" id="ARBA00038043"/>
    </source>
</evidence>
<proteinExistence type="inferred from homology"/>
<keyword evidence="7" id="KW-1133">Transmembrane helix</keyword>
<evidence type="ECO:0000256" key="7">
    <source>
        <dbReference type="ARBA" id="ARBA00022989"/>
    </source>
</evidence>
<comment type="subcellular location">
    <subcellularLocation>
        <location evidence="2">Cell envelope</location>
    </subcellularLocation>
    <subcellularLocation>
        <location evidence="1">Membrane</location>
        <topology evidence="1">Single-pass membrane protein</topology>
    </subcellularLocation>
</comment>
<dbReference type="GO" id="GO:0016020">
    <property type="term" value="C:membrane"/>
    <property type="evidence" value="ECO:0007669"/>
    <property type="project" value="UniProtKB-SubCell"/>
</dbReference>
<dbReference type="Pfam" id="PF08263">
    <property type="entry name" value="LRRNT_2"/>
    <property type="match status" value="1"/>
</dbReference>
<dbReference type="AlphaFoldDB" id="A0A1U8BC40"/>
<dbReference type="SUPFAM" id="SSF52058">
    <property type="entry name" value="L domain-like"/>
    <property type="match status" value="1"/>
</dbReference>
<evidence type="ECO:0000256" key="2">
    <source>
        <dbReference type="ARBA" id="ARBA00004196"/>
    </source>
</evidence>
<evidence type="ECO:0000313" key="12">
    <source>
        <dbReference type="Proteomes" id="UP000189703"/>
    </source>
</evidence>
<keyword evidence="6" id="KW-0677">Repeat</keyword>
<keyword evidence="5 10" id="KW-0732">Signal</keyword>
<protein>
    <submittedName>
        <fullName evidence="13">Polygalacturonase inhibitor-like</fullName>
    </submittedName>
</protein>
<dbReference type="Gene3D" id="3.80.10.10">
    <property type="entry name" value="Ribonuclease Inhibitor"/>
    <property type="match status" value="1"/>
</dbReference>
<feature type="signal peptide" evidence="10">
    <location>
        <begin position="1"/>
        <end position="28"/>
    </location>
</feature>
<evidence type="ECO:0000256" key="1">
    <source>
        <dbReference type="ARBA" id="ARBA00004167"/>
    </source>
</evidence>
<dbReference type="PANTHER" id="PTHR48059">
    <property type="entry name" value="POLYGALACTURONASE INHIBITOR 1"/>
    <property type="match status" value="1"/>
</dbReference>